<evidence type="ECO:0000313" key="2">
    <source>
        <dbReference type="EMBL" id="EKG15570.1"/>
    </source>
</evidence>
<dbReference type="InParanoid" id="K2SFJ4"/>
<sequence>MKYATIAIALFAAIGVCSPRRQMPLDDDDKPKACWRVCFAEKPQCPTEWDPTLFGECWTCCRTFDSLLPAAAKNVIWM</sequence>
<comment type="caution">
    <text evidence="2">The sequence shown here is derived from an EMBL/GenBank/DDBJ whole genome shotgun (WGS) entry which is preliminary data.</text>
</comment>
<reference evidence="2 3" key="1">
    <citation type="journal article" date="2012" name="BMC Genomics">
        <title>Tools to kill: Genome of one of the most destructive plant pathogenic fungi Macrophomina phaseolina.</title>
        <authorList>
            <person name="Islam M.S."/>
            <person name="Haque M.S."/>
            <person name="Islam M.M."/>
            <person name="Emdad E.M."/>
            <person name="Halim A."/>
            <person name="Hossen Q.M.M."/>
            <person name="Hossain M.Z."/>
            <person name="Ahmed B."/>
            <person name="Rahim S."/>
            <person name="Rahman M.S."/>
            <person name="Alam M.M."/>
            <person name="Hou S."/>
            <person name="Wan X."/>
            <person name="Saito J.A."/>
            <person name="Alam M."/>
        </authorList>
    </citation>
    <scope>NUCLEOTIDE SEQUENCE [LARGE SCALE GENOMIC DNA]</scope>
    <source>
        <strain evidence="2 3">MS6</strain>
    </source>
</reference>
<gene>
    <name evidence="2" type="ORF">MPH_07236</name>
</gene>
<feature type="chain" id="PRO_5003864960" evidence="1">
    <location>
        <begin position="20"/>
        <end position="78"/>
    </location>
</feature>
<dbReference type="OrthoDB" id="3886427at2759"/>
<dbReference type="EMBL" id="AHHD01000294">
    <property type="protein sequence ID" value="EKG15570.1"/>
    <property type="molecule type" value="Genomic_DNA"/>
</dbReference>
<evidence type="ECO:0000313" key="3">
    <source>
        <dbReference type="Proteomes" id="UP000007129"/>
    </source>
</evidence>
<dbReference type="AlphaFoldDB" id="K2SFJ4"/>
<feature type="signal peptide" evidence="1">
    <location>
        <begin position="1"/>
        <end position="19"/>
    </location>
</feature>
<organism evidence="2 3">
    <name type="scientific">Macrophomina phaseolina (strain MS6)</name>
    <name type="common">Charcoal rot fungus</name>
    <dbReference type="NCBI Taxonomy" id="1126212"/>
    <lineage>
        <taxon>Eukaryota</taxon>
        <taxon>Fungi</taxon>
        <taxon>Dikarya</taxon>
        <taxon>Ascomycota</taxon>
        <taxon>Pezizomycotina</taxon>
        <taxon>Dothideomycetes</taxon>
        <taxon>Dothideomycetes incertae sedis</taxon>
        <taxon>Botryosphaeriales</taxon>
        <taxon>Botryosphaeriaceae</taxon>
        <taxon>Macrophomina</taxon>
    </lineage>
</organism>
<accession>K2SFJ4</accession>
<protein>
    <submittedName>
        <fullName evidence="2">Uncharacterized protein</fullName>
    </submittedName>
</protein>
<proteinExistence type="predicted"/>
<evidence type="ECO:0000256" key="1">
    <source>
        <dbReference type="SAM" id="SignalP"/>
    </source>
</evidence>
<dbReference type="HOGENOM" id="CLU_199199_0_0_1"/>
<dbReference type="VEuPathDB" id="FungiDB:MPH_07236"/>
<keyword evidence="1" id="KW-0732">Signal</keyword>
<name>K2SFJ4_MACPH</name>
<dbReference type="Proteomes" id="UP000007129">
    <property type="component" value="Unassembled WGS sequence"/>
</dbReference>